<dbReference type="Proteomes" id="UP000179448">
    <property type="component" value="Unassembled WGS sequence"/>
</dbReference>
<keyword evidence="1" id="KW-1133">Transmembrane helix</keyword>
<sequence>MKTKKFYYLNVKKVVSFLRNKCDYTLLPLVYSLVTKPGVHNEGFVKSYLKIVDALWIFKRMFLLGAILLISGAGVALAFNVNAITAVLCSTLVWALLYKPASDWLAWHTLSTFSKRARNVQRQEFEEILKKEIFRILEVATSRRINMMYWEEEFSDIIEFGKRLATLPYDVILQRKSPDASVAELFWGIVMKELPPVNTRGVGPIEDRINECMNEWELNQPLFLECLSSNAYQDVRRRLEQASRTVAKGGGTTKFQFVRSCGHT</sequence>
<keyword evidence="1" id="KW-0472">Membrane</keyword>
<evidence type="ECO:0000313" key="3">
    <source>
        <dbReference type="Proteomes" id="UP000179448"/>
    </source>
</evidence>
<name>A0A1F6WP80_9BACT</name>
<feature type="transmembrane region" description="Helical" evidence="1">
    <location>
        <begin position="61"/>
        <end position="81"/>
    </location>
</feature>
<dbReference type="EMBL" id="MFUQ01000014">
    <property type="protein sequence ID" value="OGI83667.1"/>
    <property type="molecule type" value="Genomic_DNA"/>
</dbReference>
<keyword evidence="1" id="KW-0812">Transmembrane</keyword>
<proteinExistence type="predicted"/>
<organism evidence="2 3">
    <name type="scientific">Candidatus Nomurabacteria bacterium RIFCSPLOWO2_01_FULL_36_10b</name>
    <dbReference type="NCBI Taxonomy" id="1801766"/>
    <lineage>
        <taxon>Bacteria</taxon>
        <taxon>Candidatus Nomuraibacteriota</taxon>
    </lineage>
</organism>
<comment type="caution">
    <text evidence="2">The sequence shown here is derived from an EMBL/GenBank/DDBJ whole genome shotgun (WGS) entry which is preliminary data.</text>
</comment>
<accession>A0A1F6WP80</accession>
<dbReference type="AlphaFoldDB" id="A0A1F6WP80"/>
<reference evidence="2 3" key="1">
    <citation type="journal article" date="2016" name="Nat. Commun.">
        <title>Thousands of microbial genomes shed light on interconnected biogeochemical processes in an aquifer system.</title>
        <authorList>
            <person name="Anantharaman K."/>
            <person name="Brown C.T."/>
            <person name="Hug L.A."/>
            <person name="Sharon I."/>
            <person name="Castelle C.J."/>
            <person name="Probst A.J."/>
            <person name="Thomas B.C."/>
            <person name="Singh A."/>
            <person name="Wilkins M.J."/>
            <person name="Karaoz U."/>
            <person name="Brodie E.L."/>
            <person name="Williams K.H."/>
            <person name="Hubbard S.S."/>
            <person name="Banfield J.F."/>
        </authorList>
    </citation>
    <scope>NUCLEOTIDE SEQUENCE [LARGE SCALE GENOMIC DNA]</scope>
</reference>
<protein>
    <submittedName>
        <fullName evidence="2">Uncharacterized protein</fullName>
    </submittedName>
</protein>
<evidence type="ECO:0000313" key="2">
    <source>
        <dbReference type="EMBL" id="OGI83667.1"/>
    </source>
</evidence>
<gene>
    <name evidence="2" type="ORF">A2997_02435</name>
</gene>
<evidence type="ECO:0000256" key="1">
    <source>
        <dbReference type="SAM" id="Phobius"/>
    </source>
</evidence>